<dbReference type="AlphaFoldDB" id="A0A3B1BNE6"/>
<evidence type="ECO:0000256" key="4">
    <source>
        <dbReference type="ARBA" id="ARBA00022801"/>
    </source>
</evidence>
<evidence type="ECO:0000256" key="5">
    <source>
        <dbReference type="ARBA" id="ARBA00022833"/>
    </source>
</evidence>
<dbReference type="GO" id="GO:0004222">
    <property type="term" value="F:metalloendopeptidase activity"/>
    <property type="evidence" value="ECO:0007669"/>
    <property type="project" value="InterPro"/>
</dbReference>
<name>A0A3B1BNE6_9ZZZZ</name>
<evidence type="ECO:0000256" key="1">
    <source>
        <dbReference type="ARBA" id="ARBA00001947"/>
    </source>
</evidence>
<protein>
    <recommendedName>
        <fullName evidence="7">Peptidase M48 domain-containing protein</fullName>
    </recommendedName>
</protein>
<dbReference type="GO" id="GO:0046872">
    <property type="term" value="F:metal ion binding"/>
    <property type="evidence" value="ECO:0007669"/>
    <property type="project" value="UniProtKB-KW"/>
</dbReference>
<comment type="cofactor">
    <cofactor evidence="1">
        <name>Zn(2+)</name>
        <dbReference type="ChEBI" id="CHEBI:29105"/>
    </cofactor>
</comment>
<dbReference type="InterPro" id="IPR001915">
    <property type="entry name" value="Peptidase_M48"/>
</dbReference>
<dbReference type="Gene3D" id="3.30.2010.10">
    <property type="entry name" value="Metalloproteases ('zincins'), catalytic domain"/>
    <property type="match status" value="1"/>
</dbReference>
<feature type="domain" description="Peptidase M48" evidence="7">
    <location>
        <begin position="101"/>
        <end position="172"/>
    </location>
</feature>
<keyword evidence="2" id="KW-0645">Protease</keyword>
<evidence type="ECO:0000256" key="3">
    <source>
        <dbReference type="ARBA" id="ARBA00022723"/>
    </source>
</evidence>
<evidence type="ECO:0000256" key="6">
    <source>
        <dbReference type="ARBA" id="ARBA00023049"/>
    </source>
</evidence>
<sequence>MVGLFATPLRRGLVLALALFLGACGMNPVESSNTSSPGKDDSIAALSAWNKLTLEENRLLADPLCLEVDKEYGPMIATILERHNKALAQISGFTSQNLLKAGYPDYQGGVSLRVCDDPNIYAYSYPKTVALHTGLLKTLKEAAGEEYLFASSAAFVIYHELGHIQMGHAGRSGVLGEASGAMLPFSEIEADMFAATVLQKAGYSMEGVDLVFSVLSQINPAGSAVHPPSWERLERVRRLTGIKEAS</sequence>
<evidence type="ECO:0000259" key="7">
    <source>
        <dbReference type="Pfam" id="PF01435"/>
    </source>
</evidence>
<keyword evidence="5" id="KW-0862">Zinc</keyword>
<dbReference type="EMBL" id="UOGE01000046">
    <property type="protein sequence ID" value="VAX19479.1"/>
    <property type="molecule type" value="Genomic_DNA"/>
</dbReference>
<evidence type="ECO:0000313" key="8">
    <source>
        <dbReference type="EMBL" id="VAX19479.1"/>
    </source>
</evidence>
<dbReference type="Pfam" id="PF01435">
    <property type="entry name" value="Peptidase_M48"/>
    <property type="match status" value="1"/>
</dbReference>
<reference evidence="8" key="1">
    <citation type="submission" date="2018-06" db="EMBL/GenBank/DDBJ databases">
        <authorList>
            <person name="Zhirakovskaya E."/>
        </authorList>
    </citation>
    <scope>NUCLEOTIDE SEQUENCE</scope>
</reference>
<accession>A0A3B1BNE6</accession>
<evidence type="ECO:0000256" key="2">
    <source>
        <dbReference type="ARBA" id="ARBA00022670"/>
    </source>
</evidence>
<gene>
    <name evidence="8" type="ORF">MNBD_NITROSPINAE02-925</name>
</gene>
<keyword evidence="3" id="KW-0479">Metal-binding</keyword>
<keyword evidence="4" id="KW-0378">Hydrolase</keyword>
<organism evidence="8">
    <name type="scientific">hydrothermal vent metagenome</name>
    <dbReference type="NCBI Taxonomy" id="652676"/>
    <lineage>
        <taxon>unclassified sequences</taxon>
        <taxon>metagenomes</taxon>
        <taxon>ecological metagenomes</taxon>
    </lineage>
</organism>
<dbReference type="GO" id="GO:0006508">
    <property type="term" value="P:proteolysis"/>
    <property type="evidence" value="ECO:0007669"/>
    <property type="project" value="UniProtKB-KW"/>
</dbReference>
<keyword evidence="6" id="KW-0482">Metalloprotease</keyword>
<proteinExistence type="predicted"/>